<sequence>MPFSPVHSARKFSHVFGATAGNSSNTIRPADEPAPPAPPPPPPPPPPRCSCPSEAVAIATSGITSERWPSEHAPISLRSKPPPPIPPGGPTAPPPAGADRRYATMSPPGITEGSSCRRCVPPINASGLVSDAWSPAGPEPLPLLPPDPCRPCASSECVAIDGRCEW</sequence>
<protein>
    <submittedName>
        <fullName evidence="2">Uncharacterized protein</fullName>
    </submittedName>
</protein>
<proteinExistence type="predicted"/>
<dbReference type="EnsemblMetazoa" id="AMEM013666-RA">
    <property type="protein sequence ID" value="AMEM013666-PA"/>
    <property type="gene ID" value="AMEM013666"/>
</dbReference>
<feature type="compositionally biased region" description="Pro residues" evidence="1">
    <location>
        <begin position="32"/>
        <end position="49"/>
    </location>
</feature>
<name>A0A182VEM0_ANOME</name>
<feature type="region of interest" description="Disordered" evidence="1">
    <location>
        <begin position="14"/>
        <end position="116"/>
    </location>
</feature>
<evidence type="ECO:0000313" key="2">
    <source>
        <dbReference type="EnsemblMetazoa" id="AMEM013666-PA"/>
    </source>
</evidence>
<dbReference type="AlphaFoldDB" id="A0A182VEM0"/>
<evidence type="ECO:0000256" key="1">
    <source>
        <dbReference type="SAM" id="MobiDB-lite"/>
    </source>
</evidence>
<reference evidence="2" key="1">
    <citation type="submission" date="2020-05" db="UniProtKB">
        <authorList>
            <consortium name="EnsemblMetazoa"/>
        </authorList>
    </citation>
    <scope>IDENTIFICATION</scope>
    <source>
        <strain evidence="2">MAF</strain>
    </source>
</reference>
<feature type="compositionally biased region" description="Pro residues" evidence="1">
    <location>
        <begin position="80"/>
        <end position="96"/>
    </location>
</feature>
<dbReference type="VEuPathDB" id="VectorBase:AMEM013666"/>
<evidence type="ECO:0000313" key="3">
    <source>
        <dbReference type="Proteomes" id="UP000075903"/>
    </source>
</evidence>
<accession>A0A182VEM0</accession>
<dbReference type="Proteomes" id="UP000075903">
    <property type="component" value="Unassembled WGS sequence"/>
</dbReference>
<organism evidence="2 3">
    <name type="scientific">Anopheles merus</name>
    <name type="common">Mosquito</name>
    <dbReference type="NCBI Taxonomy" id="30066"/>
    <lineage>
        <taxon>Eukaryota</taxon>
        <taxon>Metazoa</taxon>
        <taxon>Ecdysozoa</taxon>
        <taxon>Arthropoda</taxon>
        <taxon>Hexapoda</taxon>
        <taxon>Insecta</taxon>
        <taxon>Pterygota</taxon>
        <taxon>Neoptera</taxon>
        <taxon>Endopterygota</taxon>
        <taxon>Diptera</taxon>
        <taxon>Nematocera</taxon>
        <taxon>Culicoidea</taxon>
        <taxon>Culicidae</taxon>
        <taxon>Anophelinae</taxon>
        <taxon>Anopheles</taxon>
    </lineage>
</organism>
<keyword evidence="3" id="KW-1185">Reference proteome</keyword>